<dbReference type="InterPro" id="IPR047865">
    <property type="entry name" value="Ribosomal_uL10_bac_type"/>
</dbReference>
<keyword evidence="2 5" id="KW-0689">Ribosomal protein</keyword>
<dbReference type="CDD" id="cd05797">
    <property type="entry name" value="Ribosomal_L10"/>
    <property type="match status" value="1"/>
</dbReference>
<dbReference type="InterPro" id="IPR043141">
    <property type="entry name" value="Ribosomal_uL10-like_sf"/>
</dbReference>
<dbReference type="EMBL" id="LJZR01000006">
    <property type="protein sequence ID" value="KPQ36390.1"/>
    <property type="molecule type" value="Genomic_DNA"/>
</dbReference>
<evidence type="ECO:0000313" key="6">
    <source>
        <dbReference type="EMBL" id="KPQ36390.1"/>
    </source>
</evidence>
<sequence>MGRTLANKQALVAELETLLSESQAAVVIDYAGLSVAQIGDLRVRLRESGTVCKISKNTLLKRAIDGKEQWQEMESLLTGTSAVLLTQEDIGSAVKAYKKFQKDTKKTEIRGAVLEGRLLAQKDAEALADLPTKDELYAKIAIAINAVATKVAVGIKEVPASIGRGIKAYAEKGEE</sequence>
<keyword evidence="3 5" id="KW-0687">Ribonucleoprotein</keyword>
<protein>
    <recommendedName>
        <fullName evidence="4 5">Large ribosomal subunit protein uL10</fullName>
    </recommendedName>
</protein>
<evidence type="ECO:0000256" key="2">
    <source>
        <dbReference type="ARBA" id="ARBA00022980"/>
    </source>
</evidence>
<keyword evidence="5" id="KW-0699">rRNA-binding</keyword>
<dbReference type="GO" id="GO:0003735">
    <property type="term" value="F:structural constituent of ribosome"/>
    <property type="evidence" value="ECO:0007669"/>
    <property type="project" value="InterPro"/>
</dbReference>
<gene>
    <name evidence="5 6" type="primary">rplJ</name>
    <name evidence="5" type="synonym">rpl10</name>
    <name evidence="6" type="ORF">HLUCCA11_05885</name>
</gene>
<evidence type="ECO:0000313" key="7">
    <source>
        <dbReference type="Proteomes" id="UP000050465"/>
    </source>
</evidence>
<evidence type="ECO:0000256" key="4">
    <source>
        <dbReference type="ARBA" id="ARBA00035202"/>
    </source>
</evidence>
<dbReference type="AlphaFoldDB" id="A0A0P7ZSD9"/>
<comment type="caution">
    <text evidence="6">The sequence shown here is derived from an EMBL/GenBank/DDBJ whole genome shotgun (WGS) entry which is preliminary data.</text>
</comment>
<dbReference type="Proteomes" id="UP000050465">
    <property type="component" value="Unassembled WGS sequence"/>
</dbReference>
<dbReference type="PATRIC" id="fig|1666911.3.peg.5098"/>
<dbReference type="Gene3D" id="3.30.70.1730">
    <property type="match status" value="1"/>
</dbReference>
<reference evidence="6 7" key="1">
    <citation type="submission" date="2015-09" db="EMBL/GenBank/DDBJ databases">
        <title>Identification and resolution of microdiversity through metagenomic sequencing of parallel consortia.</title>
        <authorList>
            <person name="Nelson W.C."/>
            <person name="Romine M.F."/>
            <person name="Lindemann S.R."/>
        </authorList>
    </citation>
    <scope>NUCLEOTIDE SEQUENCE [LARGE SCALE GENOMIC DNA]</scope>
    <source>
        <strain evidence="6">Ana</strain>
    </source>
</reference>
<name>A0A0P7ZSD9_9CYAN</name>
<comment type="subunit">
    <text evidence="5">Part of the ribosomal stalk of the 50S ribosomal subunit. The N-terminus interacts with L11 and the large rRNA to form the base of the stalk. The C-terminus forms an elongated spine to which L12 dimers bind in a sequential fashion forming a multimeric L10(L12)X complex.</text>
</comment>
<dbReference type="PANTHER" id="PTHR11560">
    <property type="entry name" value="39S RIBOSOMAL PROTEIN L10, MITOCHONDRIAL"/>
    <property type="match status" value="1"/>
</dbReference>
<comment type="similarity">
    <text evidence="1 5">Belongs to the universal ribosomal protein uL10 family.</text>
</comment>
<dbReference type="HAMAP" id="MF_00362">
    <property type="entry name" value="Ribosomal_uL10"/>
    <property type="match status" value="1"/>
</dbReference>
<dbReference type="PROSITE" id="PS01109">
    <property type="entry name" value="RIBOSOMAL_L10"/>
    <property type="match status" value="1"/>
</dbReference>
<dbReference type="InterPro" id="IPR022973">
    <property type="entry name" value="Ribosomal_uL10_bac"/>
</dbReference>
<keyword evidence="5" id="KW-0694">RNA-binding</keyword>
<organism evidence="6 7">
    <name type="scientific">Phormidesmis priestleyi Ana</name>
    <dbReference type="NCBI Taxonomy" id="1666911"/>
    <lineage>
        <taxon>Bacteria</taxon>
        <taxon>Bacillati</taxon>
        <taxon>Cyanobacteriota</taxon>
        <taxon>Cyanophyceae</taxon>
        <taxon>Leptolyngbyales</taxon>
        <taxon>Leptolyngbyaceae</taxon>
        <taxon>Phormidesmis</taxon>
    </lineage>
</organism>
<dbReference type="InterPro" id="IPR002363">
    <property type="entry name" value="Ribosomal_uL10_CS_bac"/>
</dbReference>
<proteinExistence type="inferred from homology"/>
<evidence type="ECO:0000256" key="5">
    <source>
        <dbReference type="HAMAP-Rule" id="MF_00362"/>
    </source>
</evidence>
<dbReference type="GO" id="GO:0015934">
    <property type="term" value="C:large ribosomal subunit"/>
    <property type="evidence" value="ECO:0007669"/>
    <property type="project" value="InterPro"/>
</dbReference>
<dbReference type="Pfam" id="PF00466">
    <property type="entry name" value="Ribosomal_L10"/>
    <property type="match status" value="1"/>
</dbReference>
<accession>A0A0P7ZSD9</accession>
<dbReference type="InterPro" id="IPR001790">
    <property type="entry name" value="Ribosomal_uL10"/>
</dbReference>
<dbReference type="NCBIfam" id="NF000955">
    <property type="entry name" value="PRK00099.1-1"/>
    <property type="match status" value="1"/>
</dbReference>
<dbReference type="GO" id="GO:0006412">
    <property type="term" value="P:translation"/>
    <property type="evidence" value="ECO:0007669"/>
    <property type="project" value="UniProtKB-UniRule"/>
</dbReference>
<comment type="function">
    <text evidence="5">Forms part of the ribosomal stalk, playing a central role in the interaction of the ribosome with GTP-bound translation factors.</text>
</comment>
<dbReference type="SUPFAM" id="SSF160369">
    <property type="entry name" value="Ribosomal protein L10-like"/>
    <property type="match status" value="1"/>
</dbReference>
<dbReference type="STRING" id="1666911.HLUCCA11_05885"/>
<evidence type="ECO:0000256" key="3">
    <source>
        <dbReference type="ARBA" id="ARBA00023274"/>
    </source>
</evidence>
<evidence type="ECO:0000256" key="1">
    <source>
        <dbReference type="ARBA" id="ARBA00008889"/>
    </source>
</evidence>
<dbReference type="GO" id="GO:0070180">
    <property type="term" value="F:large ribosomal subunit rRNA binding"/>
    <property type="evidence" value="ECO:0007669"/>
    <property type="project" value="UniProtKB-UniRule"/>
</dbReference>